<dbReference type="InterPro" id="IPR056924">
    <property type="entry name" value="SH3_Tf2-1"/>
</dbReference>
<dbReference type="PANTHER" id="PTHR46148">
    <property type="entry name" value="CHROMO DOMAIN-CONTAINING PROTEIN"/>
    <property type="match status" value="1"/>
</dbReference>
<dbReference type="Proteomes" id="UP000325315">
    <property type="component" value="Unassembled WGS sequence"/>
</dbReference>
<gene>
    <name evidence="3" type="ORF">EPI10_015749</name>
</gene>
<keyword evidence="4" id="KW-1185">Reference proteome</keyword>
<protein>
    <submittedName>
        <fullName evidence="3">ABC transporter G family member 33-like</fullName>
    </submittedName>
</protein>
<evidence type="ECO:0000313" key="4">
    <source>
        <dbReference type="Proteomes" id="UP000325315"/>
    </source>
</evidence>
<evidence type="ECO:0000256" key="1">
    <source>
        <dbReference type="SAM" id="MobiDB-lite"/>
    </source>
</evidence>
<reference evidence="4" key="1">
    <citation type="journal article" date="2019" name="Plant Biotechnol. J.">
        <title>Genome sequencing of the Australian wild diploid species Gossypium australe highlights disease resistance and delayed gland morphogenesis.</title>
        <authorList>
            <person name="Cai Y."/>
            <person name="Cai X."/>
            <person name="Wang Q."/>
            <person name="Wang P."/>
            <person name="Zhang Y."/>
            <person name="Cai C."/>
            <person name="Xu Y."/>
            <person name="Wang K."/>
            <person name="Zhou Z."/>
            <person name="Wang C."/>
            <person name="Geng S."/>
            <person name="Li B."/>
            <person name="Dong Q."/>
            <person name="Hou Y."/>
            <person name="Wang H."/>
            <person name="Ai P."/>
            <person name="Liu Z."/>
            <person name="Yi F."/>
            <person name="Sun M."/>
            <person name="An G."/>
            <person name="Cheng J."/>
            <person name="Zhang Y."/>
            <person name="Shi Q."/>
            <person name="Xie Y."/>
            <person name="Shi X."/>
            <person name="Chang Y."/>
            <person name="Huang F."/>
            <person name="Chen Y."/>
            <person name="Hong S."/>
            <person name="Mi L."/>
            <person name="Sun Q."/>
            <person name="Zhang L."/>
            <person name="Zhou B."/>
            <person name="Peng R."/>
            <person name="Zhang X."/>
            <person name="Liu F."/>
        </authorList>
    </citation>
    <scope>NUCLEOTIDE SEQUENCE [LARGE SCALE GENOMIC DNA]</scope>
    <source>
        <strain evidence="4">cv. PA1801</strain>
    </source>
</reference>
<feature type="domain" description="Tf2-1-like SH3-like" evidence="2">
    <location>
        <begin position="54"/>
        <end position="77"/>
    </location>
</feature>
<organism evidence="3 4">
    <name type="scientific">Gossypium australe</name>
    <dbReference type="NCBI Taxonomy" id="47621"/>
    <lineage>
        <taxon>Eukaryota</taxon>
        <taxon>Viridiplantae</taxon>
        <taxon>Streptophyta</taxon>
        <taxon>Embryophyta</taxon>
        <taxon>Tracheophyta</taxon>
        <taxon>Spermatophyta</taxon>
        <taxon>Magnoliopsida</taxon>
        <taxon>eudicotyledons</taxon>
        <taxon>Gunneridae</taxon>
        <taxon>Pentapetalae</taxon>
        <taxon>rosids</taxon>
        <taxon>malvids</taxon>
        <taxon>Malvales</taxon>
        <taxon>Malvaceae</taxon>
        <taxon>Malvoideae</taxon>
        <taxon>Gossypium</taxon>
    </lineage>
</organism>
<feature type="region of interest" description="Disordered" evidence="1">
    <location>
        <begin position="1"/>
        <end position="25"/>
    </location>
</feature>
<dbReference type="PANTHER" id="PTHR46148:SF44">
    <property type="entry name" value="GAG-POL POLYPROTEIN"/>
    <property type="match status" value="1"/>
</dbReference>
<name>A0A5B6VLS1_9ROSI</name>
<sequence>MLQEALVTRASPSSSNENITNSLISSDGTSSVMVKKCIDSSTLSFRISLSSKLVLELPPELNRIHDVFHVSMLRRYRSEPSHVIPIEEIEVRHELTFNEELVQIIDRDVKVLRRK</sequence>
<proteinExistence type="predicted"/>
<comment type="caution">
    <text evidence="3">The sequence shown here is derived from an EMBL/GenBank/DDBJ whole genome shotgun (WGS) entry which is preliminary data.</text>
</comment>
<dbReference type="OrthoDB" id="996762at2759"/>
<dbReference type="EMBL" id="SMMG02000006">
    <property type="protein sequence ID" value="KAA3470008.1"/>
    <property type="molecule type" value="Genomic_DNA"/>
</dbReference>
<dbReference type="AlphaFoldDB" id="A0A5B6VLS1"/>
<feature type="compositionally biased region" description="Polar residues" evidence="1">
    <location>
        <begin position="10"/>
        <end position="25"/>
    </location>
</feature>
<accession>A0A5B6VLS1</accession>
<evidence type="ECO:0000259" key="2">
    <source>
        <dbReference type="Pfam" id="PF24626"/>
    </source>
</evidence>
<evidence type="ECO:0000313" key="3">
    <source>
        <dbReference type="EMBL" id="KAA3470008.1"/>
    </source>
</evidence>
<dbReference type="Pfam" id="PF24626">
    <property type="entry name" value="SH3_Tf2-1"/>
    <property type="match status" value="1"/>
</dbReference>